<keyword evidence="2" id="KW-1185">Reference proteome</keyword>
<gene>
    <name evidence="1" type="ORF">FCALED_LOCUS14848</name>
</gene>
<comment type="caution">
    <text evidence="1">The sequence shown here is derived from an EMBL/GenBank/DDBJ whole genome shotgun (WGS) entry which is preliminary data.</text>
</comment>
<dbReference type="Proteomes" id="UP000789570">
    <property type="component" value="Unassembled WGS sequence"/>
</dbReference>
<accession>A0A9N9IBD0</accession>
<protein>
    <submittedName>
        <fullName evidence="1">5768_t:CDS:1</fullName>
    </submittedName>
</protein>
<dbReference type="OrthoDB" id="2370786at2759"/>
<reference evidence="1" key="1">
    <citation type="submission" date="2021-06" db="EMBL/GenBank/DDBJ databases">
        <authorList>
            <person name="Kallberg Y."/>
            <person name="Tangrot J."/>
            <person name="Rosling A."/>
        </authorList>
    </citation>
    <scope>NUCLEOTIDE SEQUENCE</scope>
    <source>
        <strain evidence="1">UK204</strain>
    </source>
</reference>
<feature type="non-terminal residue" evidence="1">
    <location>
        <position position="109"/>
    </location>
</feature>
<name>A0A9N9IBD0_9GLOM</name>
<organism evidence="1 2">
    <name type="scientific">Funneliformis caledonium</name>
    <dbReference type="NCBI Taxonomy" id="1117310"/>
    <lineage>
        <taxon>Eukaryota</taxon>
        <taxon>Fungi</taxon>
        <taxon>Fungi incertae sedis</taxon>
        <taxon>Mucoromycota</taxon>
        <taxon>Glomeromycotina</taxon>
        <taxon>Glomeromycetes</taxon>
        <taxon>Glomerales</taxon>
        <taxon>Glomeraceae</taxon>
        <taxon>Funneliformis</taxon>
    </lineage>
</organism>
<sequence length="109" mass="12733">MRPEYEVTGDESSRRIDFAIKLENSFQMNKKKRKQGDDDDFDYLYGIVTTAWDWHFLLYTLGVISQGDSKEYQTLRSGVKKVLDIIVGLLRDRTYAEDNSSSKKKARIE</sequence>
<evidence type="ECO:0000313" key="2">
    <source>
        <dbReference type="Proteomes" id="UP000789570"/>
    </source>
</evidence>
<dbReference type="EMBL" id="CAJVPQ010011801">
    <property type="protein sequence ID" value="CAG8728907.1"/>
    <property type="molecule type" value="Genomic_DNA"/>
</dbReference>
<evidence type="ECO:0000313" key="1">
    <source>
        <dbReference type="EMBL" id="CAG8728907.1"/>
    </source>
</evidence>
<dbReference type="AlphaFoldDB" id="A0A9N9IBD0"/>
<proteinExistence type="predicted"/>